<dbReference type="AlphaFoldDB" id="A0AB34JWU6"/>
<comment type="caution">
    <text evidence="6">The sequence shown here is derived from an EMBL/GenBank/DDBJ whole genome shotgun (WGS) entry which is preliminary data.</text>
</comment>
<dbReference type="InterPro" id="IPR036291">
    <property type="entry name" value="NAD(P)-bd_dom_sf"/>
</dbReference>
<dbReference type="SUPFAM" id="SSF51735">
    <property type="entry name" value="NAD(P)-binding Rossmann-fold domains"/>
    <property type="match status" value="1"/>
</dbReference>
<dbReference type="PROSITE" id="PS00065">
    <property type="entry name" value="D_2_HYDROXYACID_DH_1"/>
    <property type="match status" value="1"/>
</dbReference>
<dbReference type="FunFam" id="3.40.50.720:FF:000022">
    <property type="entry name" value="Cinnamyl alcohol dehydrogenase"/>
    <property type="match status" value="1"/>
</dbReference>
<dbReference type="CDD" id="cd05283">
    <property type="entry name" value="CAD1"/>
    <property type="match status" value="1"/>
</dbReference>
<keyword evidence="2" id="KW-0479">Metal-binding</keyword>
<organism evidence="6 7">
    <name type="scientific">Prymnesium parvum</name>
    <name type="common">Toxic golden alga</name>
    <dbReference type="NCBI Taxonomy" id="97485"/>
    <lineage>
        <taxon>Eukaryota</taxon>
        <taxon>Haptista</taxon>
        <taxon>Haptophyta</taxon>
        <taxon>Prymnesiophyceae</taxon>
        <taxon>Prymnesiales</taxon>
        <taxon>Prymnesiaceae</taxon>
        <taxon>Prymnesium</taxon>
    </lineage>
</organism>
<dbReference type="SUPFAM" id="SSF50129">
    <property type="entry name" value="GroES-like"/>
    <property type="match status" value="1"/>
</dbReference>
<keyword evidence="3" id="KW-0862">Zinc</keyword>
<dbReference type="InterPro" id="IPR013149">
    <property type="entry name" value="ADH-like_C"/>
</dbReference>
<evidence type="ECO:0000313" key="6">
    <source>
        <dbReference type="EMBL" id="KAL1525145.1"/>
    </source>
</evidence>
<reference evidence="6 7" key="1">
    <citation type="journal article" date="2024" name="Science">
        <title>Giant polyketide synthase enzymes in the biosynthesis of giant marine polyether toxins.</title>
        <authorList>
            <person name="Fallon T.R."/>
            <person name="Shende V.V."/>
            <person name="Wierzbicki I.H."/>
            <person name="Pendleton A.L."/>
            <person name="Watervoot N.F."/>
            <person name="Auber R.P."/>
            <person name="Gonzalez D.J."/>
            <person name="Wisecaver J.H."/>
            <person name="Moore B.S."/>
        </authorList>
    </citation>
    <scope>NUCLEOTIDE SEQUENCE [LARGE SCALE GENOMIC DNA]</scope>
    <source>
        <strain evidence="6 7">12B1</strain>
    </source>
</reference>
<dbReference type="InterPro" id="IPR020843">
    <property type="entry name" value="ER"/>
</dbReference>
<feature type="domain" description="Enoyl reductase (ER)" evidence="5">
    <location>
        <begin position="13"/>
        <end position="356"/>
    </location>
</feature>
<dbReference type="InterPro" id="IPR011032">
    <property type="entry name" value="GroES-like_sf"/>
</dbReference>
<dbReference type="GO" id="GO:0016616">
    <property type="term" value="F:oxidoreductase activity, acting on the CH-OH group of donors, NAD or NADP as acceptor"/>
    <property type="evidence" value="ECO:0007669"/>
    <property type="project" value="InterPro"/>
</dbReference>
<dbReference type="Pfam" id="PF00107">
    <property type="entry name" value="ADH_zinc_N"/>
    <property type="match status" value="1"/>
</dbReference>
<dbReference type="Proteomes" id="UP001515480">
    <property type="component" value="Unassembled WGS sequence"/>
</dbReference>
<dbReference type="Pfam" id="PF08240">
    <property type="entry name" value="ADH_N"/>
    <property type="match status" value="1"/>
</dbReference>
<evidence type="ECO:0000256" key="2">
    <source>
        <dbReference type="ARBA" id="ARBA00022723"/>
    </source>
</evidence>
<evidence type="ECO:0000256" key="1">
    <source>
        <dbReference type="ARBA" id="ARBA00001947"/>
    </source>
</evidence>
<dbReference type="EMBL" id="JBGBPQ010000004">
    <property type="protein sequence ID" value="KAL1525145.1"/>
    <property type="molecule type" value="Genomic_DNA"/>
</dbReference>
<dbReference type="PANTHER" id="PTHR42683">
    <property type="entry name" value="ALDEHYDE REDUCTASE"/>
    <property type="match status" value="1"/>
</dbReference>
<dbReference type="GO" id="GO:0046872">
    <property type="term" value="F:metal ion binding"/>
    <property type="evidence" value="ECO:0007669"/>
    <property type="project" value="UniProtKB-KW"/>
</dbReference>
<dbReference type="Gene3D" id="3.40.50.720">
    <property type="entry name" value="NAD(P)-binding Rossmann-like Domain"/>
    <property type="match status" value="1"/>
</dbReference>
<evidence type="ECO:0000256" key="4">
    <source>
        <dbReference type="ARBA" id="ARBA00023002"/>
    </source>
</evidence>
<comment type="cofactor">
    <cofactor evidence="1">
        <name>Zn(2+)</name>
        <dbReference type="ChEBI" id="CHEBI:29105"/>
    </cofactor>
</comment>
<dbReference type="SMART" id="SM00829">
    <property type="entry name" value="PKS_ER"/>
    <property type="match status" value="1"/>
</dbReference>
<dbReference type="Gene3D" id="3.90.180.10">
    <property type="entry name" value="Medium-chain alcohol dehydrogenases, catalytic domain"/>
    <property type="match status" value="1"/>
</dbReference>
<gene>
    <name evidence="6" type="ORF">AB1Y20_020016</name>
</gene>
<keyword evidence="4" id="KW-0560">Oxidoreductase</keyword>
<evidence type="ECO:0000256" key="3">
    <source>
        <dbReference type="ARBA" id="ARBA00022833"/>
    </source>
</evidence>
<keyword evidence="7" id="KW-1185">Reference proteome</keyword>
<evidence type="ECO:0000313" key="7">
    <source>
        <dbReference type="Proteomes" id="UP001515480"/>
    </source>
</evidence>
<protein>
    <recommendedName>
        <fullName evidence="5">Enoyl reductase (ER) domain-containing protein</fullName>
    </recommendedName>
</protein>
<evidence type="ECO:0000259" key="5">
    <source>
        <dbReference type="SMART" id="SM00829"/>
    </source>
</evidence>
<dbReference type="InterPro" id="IPR013154">
    <property type="entry name" value="ADH-like_N"/>
</dbReference>
<sequence>MATFDTKCIACQDNTGKMMVHTIQRRAVGPKDVHIKITYSGICHSDIHTGLEEWGPRTYPLCVGHEILGKVVAVGAEVKKLKVGDVAGVGCMVDSCRTCEFCDIGDEQYCLKGFTGTYGAKGPEEKYPGGITQGGYSKDIVVDEAFVISVPENLHVAAATPLLCAGITCYSPFKKHGVKAGDKIGVIGLGGLGHMAVKIGAAMGCDVTVLTTSAAKKDLAMSLGASRVIISTDAESMKSAARSLNFIYNSIAFDHDVQQYLDLLKNEGTMVLVGGVPKGAMPAGSFALIGRGLRMAGSLIGGVKETQEMIDFCAKHNVLSEIEKIPATPEAVEEAWKRTVKADVRFRFVIDTGATLE</sequence>
<proteinExistence type="predicted"/>
<dbReference type="InterPro" id="IPR029752">
    <property type="entry name" value="D-isomer_DH_CS1"/>
</dbReference>
<name>A0AB34JWU6_PRYPA</name>
<accession>A0AB34JWU6</accession>
<dbReference type="InterPro" id="IPR047109">
    <property type="entry name" value="CAD-like"/>
</dbReference>